<comment type="similarity">
    <text evidence="2">Belongs to the prokaryotic Ku family.</text>
</comment>
<feature type="compositionally biased region" description="Basic residues" evidence="3">
    <location>
        <begin position="260"/>
        <end position="275"/>
    </location>
</feature>
<dbReference type="GO" id="GO:0006310">
    <property type="term" value="P:DNA recombination"/>
    <property type="evidence" value="ECO:0007669"/>
    <property type="project" value="UniProtKB-KW"/>
</dbReference>
<dbReference type="RefSeq" id="WP_053400481.1">
    <property type="nucleotide sequence ID" value="NZ_LILC01000007.1"/>
</dbReference>
<dbReference type="PIRSF" id="PIRSF006493">
    <property type="entry name" value="Prok_Ku"/>
    <property type="match status" value="1"/>
</dbReference>
<keyword evidence="1 2" id="KW-0238">DNA-binding</keyword>
<comment type="subunit">
    <text evidence="2">Homodimer. Interacts with LigD.</text>
</comment>
<dbReference type="GO" id="GO:0003690">
    <property type="term" value="F:double-stranded DNA binding"/>
    <property type="evidence" value="ECO:0007669"/>
    <property type="project" value="UniProtKB-UniRule"/>
</dbReference>
<dbReference type="Gene3D" id="2.40.290.10">
    <property type="match status" value="1"/>
</dbReference>
<dbReference type="Proteomes" id="UP000037558">
    <property type="component" value="Unassembled WGS sequence"/>
</dbReference>
<evidence type="ECO:0000256" key="3">
    <source>
        <dbReference type="SAM" id="MobiDB-lite"/>
    </source>
</evidence>
<dbReference type="PROSITE" id="PS00018">
    <property type="entry name" value="EF_HAND_1"/>
    <property type="match status" value="1"/>
</dbReference>
<feature type="domain" description="Ku" evidence="4">
    <location>
        <begin position="53"/>
        <end position="182"/>
    </location>
</feature>
<keyword evidence="2" id="KW-0234">DNA repair</keyword>
<dbReference type="InterPro" id="IPR009187">
    <property type="entry name" value="Prok_Ku"/>
</dbReference>
<comment type="caution">
    <text evidence="5">The sequence shown here is derived from an EMBL/GenBank/DDBJ whole genome shotgun (WGS) entry which is preliminary data.</text>
</comment>
<comment type="function">
    <text evidence="2">With LigD forms a non-homologous end joining (NHEJ) DNA repair enzyme, which repairs dsDNA breaks with reduced fidelity. Binds linear dsDNA with 5'- and 3'- overhangs but not closed circular dsDNA nor ssDNA. Recruits and stimulates the ligase activity of LigD.</text>
</comment>
<dbReference type="InterPro" id="IPR006164">
    <property type="entry name" value="DNA_bd_Ku70/Ku80"/>
</dbReference>
<dbReference type="InterPro" id="IPR016194">
    <property type="entry name" value="SPOC-like_C_dom_sf"/>
</dbReference>
<evidence type="ECO:0000259" key="4">
    <source>
        <dbReference type="SMART" id="SM00559"/>
    </source>
</evidence>
<dbReference type="OrthoDB" id="9795084at2"/>
<dbReference type="PANTHER" id="PTHR41251">
    <property type="entry name" value="NON-HOMOLOGOUS END JOINING PROTEIN KU"/>
    <property type="match status" value="1"/>
</dbReference>
<dbReference type="NCBIfam" id="TIGR02772">
    <property type="entry name" value="Ku_bact"/>
    <property type="match status" value="1"/>
</dbReference>
<dbReference type="HAMAP" id="MF_01875">
    <property type="entry name" value="Prokaryotic_Ku"/>
    <property type="match status" value="1"/>
</dbReference>
<reference evidence="6" key="1">
    <citation type="submission" date="2015-08" db="EMBL/GenBank/DDBJ databases">
        <title>Fjat-14210 dsm16467.</title>
        <authorList>
            <person name="Liu B."/>
            <person name="Wang J."/>
            <person name="Zhu Y."/>
            <person name="Liu G."/>
            <person name="Chen Q."/>
            <person name="Chen Z."/>
            <person name="Lan J."/>
            <person name="Che J."/>
            <person name="Ge C."/>
            <person name="Shi H."/>
            <person name="Pan Z."/>
            <person name="Liu X."/>
        </authorList>
    </citation>
    <scope>NUCLEOTIDE SEQUENCE [LARGE SCALE GENOMIC DNA]</scope>
    <source>
        <strain evidence="6">DSM 16467</strain>
    </source>
</reference>
<proteinExistence type="inferred from homology"/>
<dbReference type="Pfam" id="PF02735">
    <property type="entry name" value="Ku"/>
    <property type="match status" value="1"/>
</dbReference>
<dbReference type="EMBL" id="LILC01000007">
    <property type="protein sequence ID" value="KOO47575.1"/>
    <property type="molecule type" value="Genomic_DNA"/>
</dbReference>
<sequence length="275" mass="31381">MLHTAWKGTLSFGSIDIPIRLHIATEDQEIKLRSLHKECLTPIKYEKRCPSCEKDVDAGDIVKGYELEDGRFVVISTEELQEVRRPFENKDISMDHFIELNEVDPLYFGKSYYISPQETGERPYAILQQALLDTNKAGIAVVFLHSRQQVVLVRALEDVLIMHTLYFPEEIRDVENVPNLGDQLVDSQHKELAGKIINEMTQPFTPNHFHNQYRDSLKDLVEDKLAEGQVVSPKEPTKQSNVKNLMTALKMSIDSPPTAKPKRKTSPKKVSRPSS</sequence>
<evidence type="ECO:0000313" key="6">
    <source>
        <dbReference type="Proteomes" id="UP000037558"/>
    </source>
</evidence>
<evidence type="ECO:0000313" key="5">
    <source>
        <dbReference type="EMBL" id="KOO47575.1"/>
    </source>
</evidence>
<dbReference type="InterPro" id="IPR018247">
    <property type="entry name" value="EF_Hand_1_Ca_BS"/>
</dbReference>
<dbReference type="SUPFAM" id="SSF100939">
    <property type="entry name" value="SPOC domain-like"/>
    <property type="match status" value="1"/>
</dbReference>
<keyword evidence="2" id="KW-0227">DNA damage</keyword>
<keyword evidence="6" id="KW-1185">Reference proteome</keyword>
<protein>
    <recommendedName>
        <fullName evidence="2">Non-homologous end joining protein Ku</fullName>
    </recommendedName>
</protein>
<dbReference type="SMART" id="SM00559">
    <property type="entry name" value="Ku78"/>
    <property type="match status" value="1"/>
</dbReference>
<dbReference type="GO" id="GO:0006303">
    <property type="term" value="P:double-strand break repair via nonhomologous end joining"/>
    <property type="evidence" value="ECO:0007669"/>
    <property type="project" value="UniProtKB-UniRule"/>
</dbReference>
<evidence type="ECO:0000256" key="1">
    <source>
        <dbReference type="ARBA" id="ARBA00023125"/>
    </source>
</evidence>
<name>A0A0M0L922_9BACI</name>
<feature type="region of interest" description="Disordered" evidence="3">
    <location>
        <begin position="229"/>
        <end position="275"/>
    </location>
</feature>
<accession>A0A0M0L922</accession>
<keyword evidence="2" id="KW-0233">DNA recombination</keyword>
<dbReference type="AlphaFoldDB" id="A0A0M0L922"/>
<gene>
    <name evidence="2" type="primary">ku</name>
    <name evidence="5" type="ORF">AMD01_05915</name>
</gene>
<dbReference type="PATRIC" id="fig|284581.3.peg.4580"/>
<dbReference type="STRING" id="284581.AMD01_05915"/>
<evidence type="ECO:0000256" key="2">
    <source>
        <dbReference type="HAMAP-Rule" id="MF_01875"/>
    </source>
</evidence>
<organism evidence="5 6">
    <name type="scientific">Priestia koreensis</name>
    <dbReference type="NCBI Taxonomy" id="284581"/>
    <lineage>
        <taxon>Bacteria</taxon>
        <taxon>Bacillati</taxon>
        <taxon>Bacillota</taxon>
        <taxon>Bacilli</taxon>
        <taxon>Bacillales</taxon>
        <taxon>Bacillaceae</taxon>
        <taxon>Priestia</taxon>
    </lineage>
</organism>
<dbReference type="PANTHER" id="PTHR41251:SF1">
    <property type="entry name" value="NON-HOMOLOGOUS END JOINING PROTEIN KU"/>
    <property type="match status" value="1"/>
</dbReference>